<dbReference type="Proteomes" id="UP000530320">
    <property type="component" value="Unassembled WGS sequence"/>
</dbReference>
<reference evidence="1 2" key="1">
    <citation type="submission" date="2020-04" db="EMBL/GenBank/DDBJ databases">
        <title>Description of novel Gluconacetobacter.</title>
        <authorList>
            <person name="Sombolestani A."/>
        </authorList>
    </citation>
    <scope>NUCLEOTIDE SEQUENCE [LARGE SCALE GENOMIC DNA]</scope>
    <source>
        <strain evidence="1 2">LMG 22058</strain>
    </source>
</reference>
<gene>
    <name evidence="1" type="ORF">HLH44_19940</name>
</gene>
<organism evidence="1 2">
    <name type="scientific">Gluconacetobacter dulcium</name>
    <dbReference type="NCBI Taxonomy" id="2729096"/>
    <lineage>
        <taxon>Bacteria</taxon>
        <taxon>Pseudomonadati</taxon>
        <taxon>Pseudomonadota</taxon>
        <taxon>Alphaproteobacteria</taxon>
        <taxon>Acetobacterales</taxon>
        <taxon>Acetobacteraceae</taxon>
        <taxon>Gluconacetobacter</taxon>
    </lineage>
</organism>
<evidence type="ECO:0000313" key="2">
    <source>
        <dbReference type="Proteomes" id="UP000530320"/>
    </source>
</evidence>
<accession>A0A7W4K3F3</accession>
<comment type="caution">
    <text evidence="1">The sequence shown here is derived from an EMBL/GenBank/DDBJ whole genome shotgun (WGS) entry which is preliminary data.</text>
</comment>
<evidence type="ECO:0000313" key="1">
    <source>
        <dbReference type="EMBL" id="MBB2199671.1"/>
    </source>
</evidence>
<sequence length="66" mass="7833">MSLARAILIRRERQRQRREGASRKERLSVSPLLRNTFAADKQLQRAWTAEGVPFWKRLLRAFLIRG</sequence>
<proteinExistence type="predicted"/>
<dbReference type="EMBL" id="JABEQP010000026">
    <property type="protein sequence ID" value="MBB2199671.1"/>
    <property type="molecule type" value="Genomic_DNA"/>
</dbReference>
<dbReference type="AlphaFoldDB" id="A0A7W4K3F3"/>
<protein>
    <submittedName>
        <fullName evidence="1">Uncharacterized protein</fullName>
    </submittedName>
</protein>
<name>A0A7W4K3F3_9PROT</name>